<sequence>MNPTLRALLFTQEGYPLLTGATLLLDSLLTGLIIGVVPYTEIDYLTYVSQAKLFLEGERNYSLIDPPGGTGPCVYPAGHLYLYSILAYIAPSPDLLWLSQYIFGAVYLGTLLLVSRIYQLAGAPPFLIPLLALSKRLHSIYVLRLFNDPLGMIFLYGSIYYMCMYRFKLASVLFSLALSVKMNALLFLPGFCLILFQSGGAYITYQNLLVIFFVQILIGLPFIGFSAKDYFSAAFDFSRAFLFKWTVNWRFLGAELFSDPRTAKALLILHVSTLLLFLLFKWTSLSRGISWVTSRWMDGGPLPSARYIAITMATSNLIGITFARSLHYQFYSWYAHQIPLLCWASALWWPLRCVSTV</sequence>
<organism evidence="15 16">
    <name type="scientific">Malassezia cuniculi</name>
    <dbReference type="NCBI Taxonomy" id="948313"/>
    <lineage>
        <taxon>Eukaryota</taxon>
        <taxon>Fungi</taxon>
        <taxon>Dikarya</taxon>
        <taxon>Basidiomycota</taxon>
        <taxon>Ustilaginomycotina</taxon>
        <taxon>Malasseziomycetes</taxon>
        <taxon>Malasseziales</taxon>
        <taxon>Malasseziaceae</taxon>
        <taxon>Malassezia</taxon>
    </lineage>
</organism>
<evidence type="ECO:0000256" key="4">
    <source>
        <dbReference type="ARBA" id="ARBA00015561"/>
    </source>
</evidence>
<feature type="transmembrane region" description="Helical" evidence="14">
    <location>
        <begin position="173"/>
        <end position="196"/>
    </location>
</feature>
<evidence type="ECO:0000256" key="13">
    <source>
        <dbReference type="ARBA" id="ARBA00093457"/>
    </source>
</evidence>
<keyword evidence="5 14" id="KW-0328">Glycosyltransferase</keyword>
<comment type="pathway">
    <text evidence="2 14">Protein modification; protein glycosylation.</text>
</comment>
<dbReference type="AlphaFoldDB" id="A0AAF0JAP7"/>
<evidence type="ECO:0000256" key="12">
    <source>
        <dbReference type="ARBA" id="ARBA00049506"/>
    </source>
</evidence>
<evidence type="ECO:0000256" key="1">
    <source>
        <dbReference type="ARBA" id="ARBA00004477"/>
    </source>
</evidence>
<evidence type="ECO:0000256" key="3">
    <source>
        <dbReference type="ARBA" id="ARBA00011964"/>
    </source>
</evidence>
<comment type="similarity">
    <text evidence="13">Belongs to the glycosyltransferase ALG3 family.</text>
</comment>
<protein>
    <recommendedName>
        <fullName evidence="4 14">Dol-P-Man:Man(5)GlcNAc(2)-PP-Dol alpha-1,3-mannosyltransferase</fullName>
        <ecNumber evidence="3 14">2.4.1.258</ecNumber>
    </recommendedName>
    <alternativeName>
        <fullName evidence="14">Dol-P-Man-dependent alpha(1-3)-mannosyltransferase</fullName>
    </alternativeName>
</protein>
<evidence type="ECO:0000256" key="7">
    <source>
        <dbReference type="ARBA" id="ARBA00022692"/>
    </source>
</evidence>
<keyword evidence="10 14" id="KW-0472">Membrane</keyword>
<evidence type="ECO:0000256" key="5">
    <source>
        <dbReference type="ARBA" id="ARBA00022676"/>
    </source>
</evidence>
<reference evidence="15" key="1">
    <citation type="submission" date="2023-03" db="EMBL/GenBank/DDBJ databases">
        <title>Mating type loci evolution in Malassezia.</title>
        <authorList>
            <person name="Coelho M.A."/>
        </authorList>
    </citation>
    <scope>NUCLEOTIDE SEQUENCE</scope>
    <source>
        <strain evidence="15">CBS 11721</strain>
    </source>
</reference>
<keyword evidence="6 14" id="KW-0808">Transferase</keyword>
<evidence type="ECO:0000256" key="10">
    <source>
        <dbReference type="ARBA" id="ARBA00023136"/>
    </source>
</evidence>
<feature type="transmembrane region" description="Helical" evidence="14">
    <location>
        <begin position="15"/>
        <end position="37"/>
    </location>
</feature>
<evidence type="ECO:0000256" key="14">
    <source>
        <dbReference type="RuleBase" id="RU364047"/>
    </source>
</evidence>
<dbReference type="GO" id="GO:0005789">
    <property type="term" value="C:endoplasmic reticulum membrane"/>
    <property type="evidence" value="ECO:0007669"/>
    <property type="project" value="UniProtKB-SubCell"/>
</dbReference>
<name>A0AAF0JAP7_9BASI</name>
<keyword evidence="16" id="KW-1185">Reference proteome</keyword>
<evidence type="ECO:0000256" key="2">
    <source>
        <dbReference type="ARBA" id="ARBA00004922"/>
    </source>
</evidence>
<dbReference type="GO" id="GO:0052925">
    <property type="term" value="F:dol-P-Man:Man(5)GlcNAc(2)-PP-Dol alpha-1,3-mannosyltransferase activity"/>
    <property type="evidence" value="ECO:0007669"/>
    <property type="project" value="UniProtKB-EC"/>
</dbReference>
<keyword evidence="7 14" id="KW-0812">Transmembrane</keyword>
<feature type="transmembrane region" description="Helical" evidence="14">
    <location>
        <begin position="202"/>
        <end position="223"/>
    </location>
</feature>
<dbReference type="InterPro" id="IPR007873">
    <property type="entry name" value="Glycosyltransferase_ALG3"/>
</dbReference>
<keyword evidence="8 14" id="KW-0256">Endoplasmic reticulum</keyword>
<evidence type="ECO:0000256" key="11">
    <source>
        <dbReference type="ARBA" id="ARBA00044743"/>
    </source>
</evidence>
<accession>A0AAF0JAP7</accession>
<evidence type="ECO:0000256" key="6">
    <source>
        <dbReference type="ARBA" id="ARBA00022679"/>
    </source>
</evidence>
<dbReference type="EC" id="2.4.1.258" evidence="3 14"/>
<keyword evidence="9 14" id="KW-1133">Transmembrane helix</keyword>
<dbReference type="PANTHER" id="PTHR12646:SF0">
    <property type="entry name" value="DOL-P-MAN:MAN(5)GLCNAC(2)-PP-DOL ALPHA-1,3-MANNOSYLTRANSFERASE"/>
    <property type="match status" value="1"/>
</dbReference>
<evidence type="ECO:0000313" key="15">
    <source>
        <dbReference type="EMBL" id="WFD34531.1"/>
    </source>
</evidence>
<evidence type="ECO:0000256" key="9">
    <source>
        <dbReference type="ARBA" id="ARBA00022989"/>
    </source>
</evidence>
<feature type="transmembrane region" description="Helical" evidence="14">
    <location>
        <begin position="101"/>
        <end position="121"/>
    </location>
</feature>
<dbReference type="Pfam" id="PF05208">
    <property type="entry name" value="ALG3"/>
    <property type="match status" value="1"/>
</dbReference>
<feature type="transmembrane region" description="Helical" evidence="14">
    <location>
        <begin position="265"/>
        <end position="284"/>
    </location>
</feature>
<gene>
    <name evidence="15" type="primary">ALG3_1</name>
    <name evidence="15" type="ORF">MCUN1_001372</name>
</gene>
<feature type="transmembrane region" description="Helical" evidence="14">
    <location>
        <begin position="304"/>
        <end position="323"/>
    </location>
</feature>
<evidence type="ECO:0000256" key="8">
    <source>
        <dbReference type="ARBA" id="ARBA00022824"/>
    </source>
</evidence>
<dbReference type="PANTHER" id="PTHR12646">
    <property type="entry name" value="NOT56 - RELATED"/>
    <property type="match status" value="1"/>
</dbReference>
<evidence type="ECO:0000313" key="16">
    <source>
        <dbReference type="Proteomes" id="UP001219933"/>
    </source>
</evidence>
<comment type="function">
    <text evidence="11 14">Dol-P-Man:Man(5)GlcNAc(2)-PP-Dol alpha-1,3-mannosyltransferase that operates in the biosynthetic pathway of dolichol-linked oligosaccharides, the glycan precursors employed in protein asparagine (N)-glycosylation. The assembly of dolichol-linked oligosaccharides begins on the cytosolic side of the endoplasmic reticulum membrane and finishes in its lumen. The sequential addition of sugars to dolichol pyrophosphate produces dolichol-linked oligosaccharides containing fourteen sugars, including two GlcNAcs, nine mannoses and three glucoses. Once assembled, the oligosaccharide is transferred from the lipid to nascent proteins by oligosaccharyltransferases. In the lumen of the endoplasmic reticulum, adds the first dolichyl beta-D-mannosyl phosphate derived mannose in an alpha-1,3 linkage to Man(5)GlcNAc(2)-PP-dolichol to produce Man(6)GlcNAc(2)-PP-dolichol.</text>
</comment>
<feature type="transmembrane region" description="Helical" evidence="14">
    <location>
        <begin position="141"/>
        <end position="161"/>
    </location>
</feature>
<comment type="catalytic activity">
    <reaction evidence="12 14">
        <text>an alpha-D-Man-(1-&gt;2)-alpha-D-Man-(1-&gt;2)-alpha-D-Man-(1-&gt;3)-[alpha-D-Man-(1-&gt;6)]-beta-D-Man-(1-&gt;4)-beta-D-GlcNAc-(1-&gt;4)-alpha-D-GlcNAc-diphospho-di-trans,poly-cis-dolichol + a di-trans,poly-cis-dolichyl beta-D-mannosyl phosphate = an alpha-D-Man-(1-&gt;2)-alpha-D-Man-(1-&gt;2)-alpha-D-Man-(1-&gt;3)-[alpha-D-Man-(1-&gt;3)-alpha-D-Man-(1-&gt;6)]-beta-D-Man-(1-&gt;4)-beta-D-GlcNAc-(1-&gt;4)-alpha-D-GlcNAc-diphospho-di-trans,poly-cis-dolichol + a di-trans,poly-cis-dolichyl phosphate + H(+)</text>
        <dbReference type="Rhea" id="RHEA:29527"/>
        <dbReference type="Rhea" id="RHEA-COMP:19498"/>
        <dbReference type="Rhea" id="RHEA-COMP:19501"/>
        <dbReference type="Rhea" id="RHEA-COMP:19516"/>
        <dbReference type="Rhea" id="RHEA-COMP:19517"/>
        <dbReference type="ChEBI" id="CHEBI:15378"/>
        <dbReference type="ChEBI" id="CHEBI:57683"/>
        <dbReference type="ChEBI" id="CHEBI:58211"/>
        <dbReference type="ChEBI" id="CHEBI:132515"/>
        <dbReference type="ChEBI" id="CHEBI:132516"/>
        <dbReference type="EC" id="2.4.1.258"/>
    </reaction>
    <physiologicalReaction direction="left-to-right" evidence="12 14">
        <dbReference type="Rhea" id="RHEA:29528"/>
    </physiologicalReaction>
</comment>
<comment type="subcellular location">
    <subcellularLocation>
        <location evidence="1 14">Endoplasmic reticulum membrane</location>
        <topology evidence="1 14">Multi-pass membrane protein</topology>
    </subcellularLocation>
</comment>
<dbReference type="EMBL" id="CP119878">
    <property type="protein sequence ID" value="WFD34531.1"/>
    <property type="molecule type" value="Genomic_DNA"/>
</dbReference>
<dbReference type="Proteomes" id="UP001219933">
    <property type="component" value="Chromosome 2"/>
</dbReference>
<proteinExistence type="inferred from homology"/>